<protein>
    <submittedName>
        <fullName evidence="4">Quinoprotein dehydrogenase-associated SoxYZ-like carrier</fullName>
    </submittedName>
</protein>
<dbReference type="SUPFAM" id="SSF81296">
    <property type="entry name" value="E set domains"/>
    <property type="match status" value="1"/>
</dbReference>
<keyword evidence="2" id="KW-0732">Signal</keyword>
<feature type="compositionally biased region" description="Polar residues" evidence="1">
    <location>
        <begin position="250"/>
        <end position="261"/>
    </location>
</feature>
<gene>
    <name evidence="4" type="ORF">JAZ04_11820</name>
</gene>
<dbReference type="Pfam" id="PF13501">
    <property type="entry name" value="SoxY"/>
    <property type="match status" value="1"/>
</dbReference>
<feature type="chain" id="PRO_5039703177" evidence="2">
    <location>
        <begin position="22"/>
        <end position="261"/>
    </location>
</feature>
<evidence type="ECO:0000256" key="2">
    <source>
        <dbReference type="SAM" id="SignalP"/>
    </source>
</evidence>
<dbReference type="Proteomes" id="UP000886687">
    <property type="component" value="Unassembled WGS sequence"/>
</dbReference>
<dbReference type="InterPro" id="IPR014756">
    <property type="entry name" value="Ig_E-set"/>
</dbReference>
<evidence type="ECO:0000256" key="1">
    <source>
        <dbReference type="SAM" id="MobiDB-lite"/>
    </source>
</evidence>
<feature type="region of interest" description="Disordered" evidence="1">
    <location>
        <begin position="236"/>
        <end position="261"/>
    </location>
</feature>
<organism evidence="4 5">
    <name type="scientific">Candidatus Thiodiazotropha lotti</name>
    <dbReference type="NCBI Taxonomy" id="2792787"/>
    <lineage>
        <taxon>Bacteria</taxon>
        <taxon>Pseudomonadati</taxon>
        <taxon>Pseudomonadota</taxon>
        <taxon>Gammaproteobacteria</taxon>
        <taxon>Chromatiales</taxon>
        <taxon>Sedimenticolaceae</taxon>
        <taxon>Candidatus Thiodiazotropha</taxon>
    </lineage>
</organism>
<evidence type="ECO:0000259" key="3">
    <source>
        <dbReference type="Pfam" id="PF13501"/>
    </source>
</evidence>
<sequence>MRYRIYCLLFLLLARPLDLFAAESPADPLNSVMWHEMHQRLLDGAPVVFDERVRVSAPAVAEDSLNLPLWIDATALGEVERLLVFAELNPIPKVLDMQPLKAAPRIGLRIKVQQATPVRAAALTADGVWHLGGVLVDAAGGGCTAPSMGSGSSDWADRLGEVTARLWSRENHSRLRASIVHPMDTGLVAGIPAFYLEQLEIRASGGDLISRLALFEPIAENPVLTLDLPKVKQLTMAGRDNNGNPVEAQISESSQTGSNRL</sequence>
<dbReference type="InterPro" id="IPR032711">
    <property type="entry name" value="SoxY"/>
</dbReference>
<feature type="domain" description="Ig-like SoxY" evidence="3">
    <location>
        <begin position="41"/>
        <end position="143"/>
    </location>
</feature>
<dbReference type="AlphaFoldDB" id="A0A9E4K5P6"/>
<evidence type="ECO:0000313" key="4">
    <source>
        <dbReference type="EMBL" id="MCG7939523.1"/>
    </source>
</evidence>
<dbReference type="NCBIfam" id="TIGR04557">
    <property type="entry name" value="fuse_rel_SoxYZ"/>
    <property type="match status" value="1"/>
</dbReference>
<evidence type="ECO:0000313" key="5">
    <source>
        <dbReference type="Proteomes" id="UP000886687"/>
    </source>
</evidence>
<dbReference type="Gene3D" id="2.60.40.10">
    <property type="entry name" value="Immunoglobulins"/>
    <property type="match status" value="1"/>
</dbReference>
<reference evidence="4" key="1">
    <citation type="journal article" date="2021" name="Proc. Natl. Acad. Sci. U.S.A.">
        <title>Global biogeography of chemosynthetic symbionts reveals both localized and globally distributed symbiont groups. .</title>
        <authorList>
            <person name="Osvatic J.T."/>
            <person name="Wilkins L.G.E."/>
            <person name="Leibrecht L."/>
            <person name="Leray M."/>
            <person name="Zauner S."/>
            <person name="Polzin J."/>
            <person name="Camacho Y."/>
            <person name="Gros O."/>
            <person name="van Gils J.A."/>
            <person name="Eisen J.A."/>
            <person name="Petersen J.M."/>
            <person name="Yuen B."/>
        </authorList>
    </citation>
    <scope>NUCLEOTIDE SEQUENCE</scope>
    <source>
        <strain evidence="4">MAGL173</strain>
    </source>
</reference>
<comment type="caution">
    <text evidence="4">The sequence shown here is derived from an EMBL/GenBank/DDBJ whole genome shotgun (WGS) entry which is preliminary data.</text>
</comment>
<feature type="signal peptide" evidence="2">
    <location>
        <begin position="1"/>
        <end position="21"/>
    </location>
</feature>
<dbReference type="EMBL" id="JAEPDI010000006">
    <property type="protein sequence ID" value="MCG7939523.1"/>
    <property type="molecule type" value="Genomic_DNA"/>
</dbReference>
<dbReference type="InterPro" id="IPR038162">
    <property type="entry name" value="SoxY_sf"/>
</dbReference>
<dbReference type="Gene3D" id="2.60.40.2470">
    <property type="entry name" value="SoxY domain"/>
    <property type="match status" value="1"/>
</dbReference>
<dbReference type="InterPro" id="IPR013783">
    <property type="entry name" value="Ig-like_fold"/>
</dbReference>
<dbReference type="InterPro" id="IPR030831">
    <property type="entry name" value="Fuse-rel_SoxYZ"/>
</dbReference>
<accession>A0A9E4K5P6</accession>
<name>A0A9E4K5P6_9GAMM</name>
<proteinExistence type="predicted"/>